<dbReference type="AlphaFoldDB" id="A0A1G6ZV07"/>
<reference evidence="2 3" key="1">
    <citation type="submission" date="2016-10" db="EMBL/GenBank/DDBJ databases">
        <authorList>
            <person name="de Groot N.N."/>
        </authorList>
    </citation>
    <scope>NUCLEOTIDE SEQUENCE [LARGE SCALE GENOMIC DNA]</scope>
    <source>
        <strain evidence="2 3">DSM 16957</strain>
    </source>
</reference>
<dbReference type="EMBL" id="FNAG01000015">
    <property type="protein sequence ID" value="SDE05416.1"/>
    <property type="molecule type" value="Genomic_DNA"/>
</dbReference>
<evidence type="ECO:0000313" key="2">
    <source>
        <dbReference type="EMBL" id="SDE05416.1"/>
    </source>
</evidence>
<evidence type="ECO:0000256" key="1">
    <source>
        <dbReference type="SAM" id="MobiDB-lite"/>
    </source>
</evidence>
<accession>A0A1G6ZV07</accession>
<proteinExistence type="predicted"/>
<sequence>MTELKLTLSQQTSMLALRSMRAADDLVVMRYIVELLAIEARPILIERLTGYPARAVKALHAREVVRPPQGRYPRALGRLIDLPVVHLELSIFLAHFRNEHIVDAAAAKLSPKDAPVSARSFLAAYKEYTRNVISGEPLPPETLMWLADSWLADEIALERCPVDETRYIRSTEAMKLRWTMGKGDCPLCRSLPTTSIARRTLRSFEIERAKDNFKRELAKLKPKAGDATDAGPDDSAPEQDS</sequence>
<organism evidence="2 3">
    <name type="scientific">Aquimonas voraii</name>
    <dbReference type="NCBI Taxonomy" id="265719"/>
    <lineage>
        <taxon>Bacteria</taxon>
        <taxon>Pseudomonadati</taxon>
        <taxon>Pseudomonadota</taxon>
        <taxon>Gammaproteobacteria</taxon>
        <taxon>Lysobacterales</taxon>
        <taxon>Lysobacteraceae</taxon>
        <taxon>Aquimonas</taxon>
    </lineage>
</organism>
<protein>
    <recommendedName>
        <fullName evidence="4">Transcriptional activator (FlhC)</fullName>
    </recommendedName>
</protein>
<gene>
    <name evidence="2" type="ORF">SAMN04488509_11563</name>
</gene>
<name>A0A1G6ZV07_9GAMM</name>
<feature type="compositionally biased region" description="Acidic residues" evidence="1">
    <location>
        <begin position="231"/>
        <end position="241"/>
    </location>
</feature>
<keyword evidence="3" id="KW-1185">Reference proteome</keyword>
<evidence type="ECO:0000313" key="3">
    <source>
        <dbReference type="Proteomes" id="UP000199603"/>
    </source>
</evidence>
<dbReference type="RefSeq" id="WP_091245403.1">
    <property type="nucleotide sequence ID" value="NZ_FNAG01000015.1"/>
</dbReference>
<feature type="region of interest" description="Disordered" evidence="1">
    <location>
        <begin position="217"/>
        <end position="241"/>
    </location>
</feature>
<evidence type="ECO:0008006" key="4">
    <source>
        <dbReference type="Google" id="ProtNLM"/>
    </source>
</evidence>
<feature type="compositionally biased region" description="Basic and acidic residues" evidence="1">
    <location>
        <begin position="217"/>
        <end position="226"/>
    </location>
</feature>
<dbReference type="Proteomes" id="UP000199603">
    <property type="component" value="Unassembled WGS sequence"/>
</dbReference>
<dbReference type="STRING" id="265719.SAMN04488509_11563"/>
<dbReference type="SUPFAM" id="SSF160930">
    <property type="entry name" value="FlhC-like"/>
    <property type="match status" value="1"/>
</dbReference>